<accession>A0AA86VI22</accession>
<proteinExistence type="predicted"/>
<evidence type="ECO:0000313" key="2">
    <source>
        <dbReference type="Proteomes" id="UP001189624"/>
    </source>
</evidence>
<organism evidence="1 2">
    <name type="scientific">Sphenostylis stenocarpa</name>
    <dbReference type="NCBI Taxonomy" id="92480"/>
    <lineage>
        <taxon>Eukaryota</taxon>
        <taxon>Viridiplantae</taxon>
        <taxon>Streptophyta</taxon>
        <taxon>Embryophyta</taxon>
        <taxon>Tracheophyta</taxon>
        <taxon>Spermatophyta</taxon>
        <taxon>Magnoliopsida</taxon>
        <taxon>eudicotyledons</taxon>
        <taxon>Gunneridae</taxon>
        <taxon>Pentapetalae</taxon>
        <taxon>rosids</taxon>
        <taxon>fabids</taxon>
        <taxon>Fabales</taxon>
        <taxon>Fabaceae</taxon>
        <taxon>Papilionoideae</taxon>
        <taxon>50 kb inversion clade</taxon>
        <taxon>NPAAA clade</taxon>
        <taxon>indigoferoid/millettioid clade</taxon>
        <taxon>Phaseoleae</taxon>
        <taxon>Sphenostylis</taxon>
    </lineage>
</organism>
<dbReference type="AlphaFoldDB" id="A0AA86VI22"/>
<evidence type="ECO:0000313" key="1">
    <source>
        <dbReference type="EMBL" id="CAJ1956298.1"/>
    </source>
</evidence>
<gene>
    <name evidence="1" type="ORF">AYBTSS11_LOCUS16585</name>
</gene>
<name>A0AA86VI22_9FABA</name>
<keyword evidence="2" id="KW-1185">Reference proteome</keyword>
<sequence>MASALWVCAVPVSHDRQITPLHQRLSRSFEDGKIAVAVSYAKLVVKLMDSLLMAEKGIVETNKELNTQKMGASLVHKTDTFRDMDKDFKPSSDFLMLHTNVFQSGPEFLYH</sequence>
<dbReference type="Proteomes" id="UP001189624">
    <property type="component" value="Chromosome 5"/>
</dbReference>
<dbReference type="EMBL" id="OY731402">
    <property type="protein sequence ID" value="CAJ1956298.1"/>
    <property type="molecule type" value="Genomic_DNA"/>
</dbReference>
<reference evidence="1" key="1">
    <citation type="submission" date="2023-10" db="EMBL/GenBank/DDBJ databases">
        <authorList>
            <person name="Domelevo Entfellner J.-B."/>
        </authorList>
    </citation>
    <scope>NUCLEOTIDE SEQUENCE</scope>
</reference>
<protein>
    <submittedName>
        <fullName evidence="1">Uncharacterized protein</fullName>
    </submittedName>
</protein>
<dbReference type="Gramene" id="rna-AYBTSS11_LOCUS16585">
    <property type="protein sequence ID" value="CAJ1956298.1"/>
    <property type="gene ID" value="gene-AYBTSS11_LOCUS16585"/>
</dbReference>